<evidence type="ECO:0000313" key="1">
    <source>
        <dbReference type="EMBL" id="NYF97564.1"/>
    </source>
</evidence>
<protein>
    <recommendedName>
        <fullName evidence="3">YokE-like PH domain-containing protein</fullName>
    </recommendedName>
</protein>
<evidence type="ECO:0000313" key="2">
    <source>
        <dbReference type="Proteomes" id="UP000554054"/>
    </source>
</evidence>
<dbReference type="EMBL" id="JACCAE010000001">
    <property type="protein sequence ID" value="NYF97564.1"/>
    <property type="molecule type" value="Genomic_DNA"/>
</dbReference>
<evidence type="ECO:0008006" key="3">
    <source>
        <dbReference type="Google" id="ProtNLM"/>
    </source>
</evidence>
<organism evidence="1 2">
    <name type="scientific">Janibacter cremeus</name>
    <dbReference type="NCBI Taxonomy" id="1285192"/>
    <lineage>
        <taxon>Bacteria</taxon>
        <taxon>Bacillati</taxon>
        <taxon>Actinomycetota</taxon>
        <taxon>Actinomycetes</taxon>
        <taxon>Micrococcales</taxon>
        <taxon>Intrasporangiaceae</taxon>
        <taxon>Janibacter</taxon>
    </lineage>
</organism>
<dbReference type="RefSeq" id="WP_185990482.1">
    <property type="nucleotide sequence ID" value="NZ_JACCAE010000001.1"/>
</dbReference>
<accession>A0A852VTD6</accession>
<gene>
    <name evidence="1" type="ORF">BJY20_000956</name>
</gene>
<name>A0A852VTD6_9MICO</name>
<proteinExistence type="predicted"/>
<reference evidence="1 2" key="1">
    <citation type="submission" date="2020-07" db="EMBL/GenBank/DDBJ databases">
        <title>Sequencing the genomes of 1000 actinobacteria strains.</title>
        <authorList>
            <person name="Klenk H.-P."/>
        </authorList>
    </citation>
    <scope>NUCLEOTIDE SEQUENCE [LARGE SCALE GENOMIC DNA]</scope>
    <source>
        <strain evidence="1 2">DSM 26154</strain>
    </source>
</reference>
<sequence>MSHGTSRARASLARALSGTTIRRRLMMPEDIADQLLDPDEEVLLALPGIPDDKPRIVLVTRDEVILGRWNAVGYAPKDIKRKRAVPTGDVRGASYRPGLYYKVEIDVRSAWDLSIEPCTVEDGIRFAHALQALATTGRVPAPMPPADVVAARHARGTYSPDSVENRMRAAWDRAILASRHLWNCEEVHSGPALGWLYPGEHTFLVLIDPVEVSTAYLAVTDRRVMWGRAPGQRTKDRAPSDVREAVYEKRFFRDVVRIKMHDGSSLKLSPKNSDEGHEFVDALNTLLATGSLPQELLPFR</sequence>
<comment type="caution">
    <text evidence="1">The sequence shown here is derived from an EMBL/GenBank/DDBJ whole genome shotgun (WGS) entry which is preliminary data.</text>
</comment>
<dbReference type="AlphaFoldDB" id="A0A852VTD6"/>
<dbReference type="Proteomes" id="UP000554054">
    <property type="component" value="Unassembled WGS sequence"/>
</dbReference>
<keyword evidence="2" id="KW-1185">Reference proteome</keyword>